<accession>A0A2M3ZSF1</accession>
<sequence>MNIACMLNCLGCTTGVIWGLTLGLEILPPVLKPPGRCDAWYRCSYLVPLVSLSLLRHCSGGFGRLASGGCTSGGSSPVCWLCPSSCASLMRSIFFNIPVI</sequence>
<reference evidence="1" key="1">
    <citation type="submission" date="2018-01" db="EMBL/GenBank/DDBJ databases">
        <title>An insight into the sialome of Amazonian anophelines.</title>
        <authorList>
            <person name="Ribeiro J.M."/>
            <person name="Scarpassa V."/>
            <person name="Calvo E."/>
        </authorList>
    </citation>
    <scope>NUCLEOTIDE SEQUENCE</scope>
    <source>
        <tissue evidence="1">Salivary glands</tissue>
    </source>
</reference>
<organism evidence="1">
    <name type="scientific">Anopheles braziliensis</name>
    <dbReference type="NCBI Taxonomy" id="58242"/>
    <lineage>
        <taxon>Eukaryota</taxon>
        <taxon>Metazoa</taxon>
        <taxon>Ecdysozoa</taxon>
        <taxon>Arthropoda</taxon>
        <taxon>Hexapoda</taxon>
        <taxon>Insecta</taxon>
        <taxon>Pterygota</taxon>
        <taxon>Neoptera</taxon>
        <taxon>Endopterygota</taxon>
        <taxon>Diptera</taxon>
        <taxon>Nematocera</taxon>
        <taxon>Culicoidea</taxon>
        <taxon>Culicidae</taxon>
        <taxon>Anophelinae</taxon>
        <taxon>Anopheles</taxon>
    </lineage>
</organism>
<name>A0A2M3ZSF1_9DIPT</name>
<dbReference type="AlphaFoldDB" id="A0A2M3ZSF1"/>
<evidence type="ECO:0000313" key="1">
    <source>
        <dbReference type="EMBL" id="MBW31423.1"/>
    </source>
</evidence>
<dbReference type="EMBL" id="GGFM01010672">
    <property type="protein sequence ID" value="MBW31423.1"/>
    <property type="molecule type" value="Transcribed_RNA"/>
</dbReference>
<proteinExistence type="predicted"/>
<protein>
    <submittedName>
        <fullName evidence="1">Putative secreted peptide</fullName>
    </submittedName>
</protein>